<name>A0A835HHD7_9MAGN</name>
<comment type="caution">
    <text evidence="2">The sequence shown here is derived from an EMBL/GenBank/DDBJ whole genome shotgun (WGS) entry which is preliminary data.</text>
</comment>
<evidence type="ECO:0000313" key="2">
    <source>
        <dbReference type="EMBL" id="KAF9599731.1"/>
    </source>
</evidence>
<dbReference type="Gene3D" id="3.40.800.20">
    <property type="entry name" value="Histone deacetylase domain"/>
    <property type="match status" value="1"/>
</dbReference>
<organism evidence="2 3">
    <name type="scientific">Coptis chinensis</name>
    <dbReference type="NCBI Taxonomy" id="261450"/>
    <lineage>
        <taxon>Eukaryota</taxon>
        <taxon>Viridiplantae</taxon>
        <taxon>Streptophyta</taxon>
        <taxon>Embryophyta</taxon>
        <taxon>Tracheophyta</taxon>
        <taxon>Spermatophyta</taxon>
        <taxon>Magnoliopsida</taxon>
        <taxon>Ranunculales</taxon>
        <taxon>Ranunculaceae</taxon>
        <taxon>Coptidoideae</taxon>
        <taxon>Coptis</taxon>
    </lineage>
</organism>
<gene>
    <name evidence="2" type="ORF">IFM89_001677</name>
</gene>
<proteinExistence type="predicted"/>
<sequence>MRKQSRNRKIHYRSSSCNEKPMWGRSFQKHIRSEMKYSEGIGPHIPSSSGVGKDPFLDSYETRLADARVLYCVAPALGHNQESHPESNFRVPAIMSALEKMELTTKFRSSEVVELQNFKPASVDDITSVHSKAYVSGLEKVILSYTCLVSSFTSS</sequence>
<dbReference type="InterPro" id="IPR037138">
    <property type="entry name" value="His_deacetylse_dom_sf"/>
</dbReference>
<keyword evidence="3" id="KW-1185">Reference proteome</keyword>
<dbReference type="SUPFAM" id="SSF52768">
    <property type="entry name" value="Arginase/deacetylase"/>
    <property type="match status" value="1"/>
</dbReference>
<reference evidence="2 3" key="1">
    <citation type="submission" date="2020-10" db="EMBL/GenBank/DDBJ databases">
        <title>The Coptis chinensis genome and diversification of protoberbering-type alkaloids.</title>
        <authorList>
            <person name="Wang B."/>
            <person name="Shu S."/>
            <person name="Song C."/>
            <person name="Liu Y."/>
        </authorList>
    </citation>
    <scope>NUCLEOTIDE SEQUENCE [LARGE SCALE GENOMIC DNA]</scope>
    <source>
        <strain evidence="2">HL-2020</strain>
        <tissue evidence="2">Leaf</tissue>
    </source>
</reference>
<protein>
    <recommendedName>
        <fullName evidence="4">Histone deacetylase</fullName>
    </recommendedName>
</protein>
<feature type="region of interest" description="Disordered" evidence="1">
    <location>
        <begin position="1"/>
        <end position="23"/>
    </location>
</feature>
<evidence type="ECO:0000256" key="1">
    <source>
        <dbReference type="SAM" id="MobiDB-lite"/>
    </source>
</evidence>
<dbReference type="InterPro" id="IPR023696">
    <property type="entry name" value="Ureohydrolase_dom_sf"/>
</dbReference>
<dbReference type="Proteomes" id="UP000631114">
    <property type="component" value="Unassembled WGS sequence"/>
</dbReference>
<dbReference type="AlphaFoldDB" id="A0A835HHD7"/>
<feature type="compositionally biased region" description="Basic residues" evidence="1">
    <location>
        <begin position="1"/>
        <end position="12"/>
    </location>
</feature>
<evidence type="ECO:0008006" key="4">
    <source>
        <dbReference type="Google" id="ProtNLM"/>
    </source>
</evidence>
<dbReference type="OrthoDB" id="1751358at2759"/>
<accession>A0A835HHD7</accession>
<evidence type="ECO:0000313" key="3">
    <source>
        <dbReference type="Proteomes" id="UP000631114"/>
    </source>
</evidence>
<dbReference type="EMBL" id="JADFTS010000006">
    <property type="protein sequence ID" value="KAF9599731.1"/>
    <property type="molecule type" value="Genomic_DNA"/>
</dbReference>